<dbReference type="RefSeq" id="WP_212533292.1">
    <property type="nucleotide sequence ID" value="NZ_JAGSOG010000338.1"/>
</dbReference>
<organism evidence="1 2">
    <name type="scientific">Actinospica durhamensis</name>
    <dbReference type="NCBI Taxonomy" id="1508375"/>
    <lineage>
        <taxon>Bacteria</taxon>
        <taxon>Bacillati</taxon>
        <taxon>Actinomycetota</taxon>
        <taxon>Actinomycetes</taxon>
        <taxon>Catenulisporales</taxon>
        <taxon>Actinospicaceae</taxon>
        <taxon>Actinospica</taxon>
    </lineage>
</organism>
<evidence type="ECO:0000313" key="1">
    <source>
        <dbReference type="EMBL" id="MBR7838842.1"/>
    </source>
</evidence>
<evidence type="ECO:0000313" key="2">
    <source>
        <dbReference type="Proteomes" id="UP000675781"/>
    </source>
</evidence>
<comment type="caution">
    <text evidence="1">The sequence shown here is derived from an EMBL/GenBank/DDBJ whole genome shotgun (WGS) entry which is preliminary data.</text>
</comment>
<proteinExistence type="predicted"/>
<dbReference type="Proteomes" id="UP000675781">
    <property type="component" value="Unassembled WGS sequence"/>
</dbReference>
<name>A0A941IUB0_9ACTN</name>
<keyword evidence="2" id="KW-1185">Reference proteome</keyword>
<dbReference type="EMBL" id="JAGSOG010000338">
    <property type="protein sequence ID" value="MBR7838842.1"/>
    <property type="molecule type" value="Genomic_DNA"/>
</dbReference>
<dbReference type="AlphaFoldDB" id="A0A941IUB0"/>
<sequence length="78" mass="8304">MGIAPDGWAVIHTDEGFGQQVTRGSCEPDGTLRGACFDDMLEVPGVCFIAEDLAVAAVAHWIESGEALPRAGFSYDLY</sequence>
<protein>
    <submittedName>
        <fullName evidence="1">Uncharacterized protein</fullName>
    </submittedName>
</protein>
<gene>
    <name evidence="1" type="ORF">KDL01_36585</name>
</gene>
<reference evidence="1" key="1">
    <citation type="submission" date="2021-04" db="EMBL/GenBank/DDBJ databases">
        <title>Genome based classification of Actinospica acidithermotolerans sp. nov., an actinobacterium isolated from an Indonesian hot spring.</title>
        <authorList>
            <person name="Kusuma A.B."/>
            <person name="Putra K.E."/>
            <person name="Nafisah S."/>
            <person name="Loh J."/>
            <person name="Nouioui I."/>
            <person name="Goodfellow M."/>
        </authorList>
    </citation>
    <scope>NUCLEOTIDE SEQUENCE</scope>
    <source>
        <strain evidence="1">CSCA 57</strain>
    </source>
</reference>
<accession>A0A941IUB0</accession>